<feature type="domain" description="Fe2OG dioxygenase" evidence="9">
    <location>
        <begin position="178"/>
        <end position="284"/>
    </location>
</feature>
<comment type="pathway">
    <text evidence="2">Antibiotic biosynthesis.</text>
</comment>
<comment type="cofactor">
    <cofactor evidence="1">
        <name>Fe cation</name>
        <dbReference type="ChEBI" id="CHEBI:24875"/>
    </cofactor>
</comment>
<dbReference type="PRINTS" id="PR00682">
    <property type="entry name" value="IPNSYNTHASE"/>
</dbReference>
<evidence type="ECO:0000256" key="1">
    <source>
        <dbReference type="ARBA" id="ARBA00001962"/>
    </source>
</evidence>
<gene>
    <name evidence="10" type="primary">pcbC</name>
    <name evidence="10" type="ORF">Bhyg_08639</name>
</gene>
<dbReference type="GO" id="GO:0017000">
    <property type="term" value="P:antibiotic biosynthetic process"/>
    <property type="evidence" value="ECO:0007669"/>
    <property type="project" value="UniProtKB-KW"/>
</dbReference>
<evidence type="ECO:0000256" key="7">
    <source>
        <dbReference type="ARBA" id="ARBA00023194"/>
    </source>
</evidence>
<dbReference type="GO" id="GO:0016491">
    <property type="term" value="F:oxidoreductase activity"/>
    <property type="evidence" value="ECO:0007669"/>
    <property type="project" value="UniProtKB-KW"/>
</dbReference>
<keyword evidence="7" id="KW-0045">Antibiotic biosynthesis</keyword>
<comment type="similarity">
    <text evidence="3 8">Belongs to the iron/ascorbate-dependent oxidoreductase family.</text>
</comment>
<dbReference type="InterPro" id="IPR005123">
    <property type="entry name" value="Oxoglu/Fe-dep_dioxygenase_dom"/>
</dbReference>
<dbReference type="EMBL" id="WJQU01000002">
    <property type="protein sequence ID" value="KAJ6643675.1"/>
    <property type="molecule type" value="Genomic_DNA"/>
</dbReference>
<dbReference type="Pfam" id="PF14226">
    <property type="entry name" value="DIOX_N"/>
    <property type="match status" value="1"/>
</dbReference>
<dbReference type="GO" id="GO:0031418">
    <property type="term" value="F:L-ascorbic acid binding"/>
    <property type="evidence" value="ECO:0007669"/>
    <property type="project" value="UniProtKB-KW"/>
</dbReference>
<accession>A0A9Q0S504</accession>
<keyword evidence="11" id="KW-1185">Reference proteome</keyword>
<evidence type="ECO:0000256" key="4">
    <source>
        <dbReference type="ARBA" id="ARBA00022896"/>
    </source>
</evidence>
<dbReference type="PROSITE" id="PS51471">
    <property type="entry name" value="FE2OG_OXY"/>
    <property type="match status" value="1"/>
</dbReference>
<dbReference type="PROSITE" id="PS00185">
    <property type="entry name" value="IPNS_1"/>
    <property type="match status" value="1"/>
</dbReference>
<keyword evidence="8" id="KW-0479">Metal-binding</keyword>
<keyword evidence="5 8" id="KW-0560">Oxidoreductase</keyword>
<dbReference type="InterPro" id="IPR002057">
    <property type="entry name" value="Isopenicillin-N_synth_CS"/>
</dbReference>
<name>A0A9Q0S504_9DIPT</name>
<evidence type="ECO:0000256" key="3">
    <source>
        <dbReference type="ARBA" id="ARBA00008056"/>
    </source>
</evidence>
<evidence type="ECO:0000313" key="10">
    <source>
        <dbReference type="EMBL" id="KAJ6643675.1"/>
    </source>
</evidence>
<dbReference type="Gene3D" id="2.60.120.330">
    <property type="entry name" value="B-lactam Antibiotic, Isopenicillin N Synthase, Chain"/>
    <property type="match status" value="1"/>
</dbReference>
<dbReference type="Proteomes" id="UP001151699">
    <property type="component" value="Chromosome B"/>
</dbReference>
<organism evidence="10 11">
    <name type="scientific">Pseudolycoriella hygida</name>
    <dbReference type="NCBI Taxonomy" id="35572"/>
    <lineage>
        <taxon>Eukaryota</taxon>
        <taxon>Metazoa</taxon>
        <taxon>Ecdysozoa</taxon>
        <taxon>Arthropoda</taxon>
        <taxon>Hexapoda</taxon>
        <taxon>Insecta</taxon>
        <taxon>Pterygota</taxon>
        <taxon>Neoptera</taxon>
        <taxon>Endopterygota</taxon>
        <taxon>Diptera</taxon>
        <taxon>Nematocera</taxon>
        <taxon>Sciaroidea</taxon>
        <taxon>Sciaridae</taxon>
        <taxon>Pseudolycoriella</taxon>
    </lineage>
</organism>
<evidence type="ECO:0000256" key="8">
    <source>
        <dbReference type="RuleBase" id="RU003682"/>
    </source>
</evidence>
<keyword evidence="6 8" id="KW-0408">Iron</keyword>
<dbReference type="OrthoDB" id="288590at2759"/>
<dbReference type="InterPro" id="IPR026992">
    <property type="entry name" value="DIOX_N"/>
</dbReference>
<dbReference type="InterPro" id="IPR050231">
    <property type="entry name" value="Iron_ascorbate_oxido_reductase"/>
</dbReference>
<evidence type="ECO:0000256" key="5">
    <source>
        <dbReference type="ARBA" id="ARBA00023002"/>
    </source>
</evidence>
<evidence type="ECO:0000259" key="9">
    <source>
        <dbReference type="PROSITE" id="PS51471"/>
    </source>
</evidence>
<dbReference type="PANTHER" id="PTHR47990">
    <property type="entry name" value="2-OXOGLUTARATE (2OG) AND FE(II)-DEPENDENT OXYGENASE SUPERFAMILY PROTEIN-RELATED"/>
    <property type="match status" value="1"/>
</dbReference>
<evidence type="ECO:0000256" key="6">
    <source>
        <dbReference type="ARBA" id="ARBA00023004"/>
    </source>
</evidence>
<evidence type="ECO:0000313" key="11">
    <source>
        <dbReference type="Proteomes" id="UP001151699"/>
    </source>
</evidence>
<dbReference type="InterPro" id="IPR044861">
    <property type="entry name" value="IPNS-like_FE2OG_OXY"/>
</dbReference>
<sequence>MQDELVPTIDISPLFGTNLQDKLKVAEQIDKACRGSGFFFASNHGVDTLDQLVKTTRKFHQSLSDQEKWDLAIVAYNKENTTQKRNGYYLPIEGKKAVESYCYLNPSFTPDHPKIKDNIPCHEVNIWPDPQKHPGFKEFNEEYYWKLFDVSAAILRGVALALGKNEDFFDEHFTKEDTLSSVRLIRYPYIENYPPVKTAKDGTKVSFESHEDASLLTVLYQPFVANLQVEMPDGYKSIPSSDDCFLVNAGGYMAWITNNYYKAPIHRVKWVNAERLSLPYFVMLGYDSIIEPFVPHSPNEKSKLRPLSYGDYFSKARVDLVISNGQT</sequence>
<dbReference type="InterPro" id="IPR027443">
    <property type="entry name" value="IPNS-like_sf"/>
</dbReference>
<dbReference type="SUPFAM" id="SSF51197">
    <property type="entry name" value="Clavaminate synthase-like"/>
    <property type="match status" value="1"/>
</dbReference>
<proteinExistence type="inferred from homology"/>
<dbReference type="Pfam" id="PF03171">
    <property type="entry name" value="2OG-FeII_Oxy"/>
    <property type="match status" value="1"/>
</dbReference>
<dbReference type="AlphaFoldDB" id="A0A9Q0S504"/>
<evidence type="ECO:0000256" key="2">
    <source>
        <dbReference type="ARBA" id="ARBA00004792"/>
    </source>
</evidence>
<dbReference type="GO" id="GO:0005506">
    <property type="term" value="F:iron ion binding"/>
    <property type="evidence" value="ECO:0007669"/>
    <property type="project" value="InterPro"/>
</dbReference>
<comment type="caution">
    <text evidence="10">The sequence shown here is derived from an EMBL/GenBank/DDBJ whole genome shotgun (WGS) entry which is preliminary data.</text>
</comment>
<protein>
    <submittedName>
        <fullName evidence="10">Isopenicillin N synthase</fullName>
    </submittedName>
</protein>
<reference evidence="10" key="1">
    <citation type="submission" date="2022-07" db="EMBL/GenBank/DDBJ databases">
        <authorList>
            <person name="Trinca V."/>
            <person name="Uliana J.V.C."/>
            <person name="Torres T.T."/>
            <person name="Ward R.J."/>
            <person name="Monesi N."/>
        </authorList>
    </citation>
    <scope>NUCLEOTIDE SEQUENCE</scope>
    <source>
        <strain evidence="10">HSMRA1968</strain>
        <tissue evidence="10">Whole embryos</tissue>
    </source>
</reference>
<keyword evidence="4" id="KW-0847">Vitamin C</keyword>